<reference evidence="1 2" key="1">
    <citation type="submission" date="2022-11" db="EMBL/GenBank/DDBJ databases">
        <title>Whole genome sequence of Eschrichtius robustus ER-17-0199.</title>
        <authorList>
            <person name="Bruniche-Olsen A."/>
            <person name="Black A.N."/>
            <person name="Fields C.J."/>
            <person name="Walden K."/>
            <person name="Dewoody J.A."/>
        </authorList>
    </citation>
    <scope>NUCLEOTIDE SEQUENCE [LARGE SCALE GENOMIC DNA]</scope>
    <source>
        <strain evidence="1">ER-17-0199</strain>
        <tissue evidence="1">Blubber</tissue>
    </source>
</reference>
<dbReference type="Proteomes" id="UP001159641">
    <property type="component" value="Unassembled WGS sequence"/>
</dbReference>
<evidence type="ECO:0000313" key="2">
    <source>
        <dbReference type="Proteomes" id="UP001159641"/>
    </source>
</evidence>
<dbReference type="EMBL" id="JAIQCJ010002467">
    <property type="protein sequence ID" value="KAJ8776097.1"/>
    <property type="molecule type" value="Genomic_DNA"/>
</dbReference>
<gene>
    <name evidence="1" type="ORF">J1605_015823</name>
</gene>
<organism evidence="1 2">
    <name type="scientific">Eschrichtius robustus</name>
    <name type="common">California gray whale</name>
    <name type="synonym">Eschrichtius gibbosus</name>
    <dbReference type="NCBI Taxonomy" id="9764"/>
    <lineage>
        <taxon>Eukaryota</taxon>
        <taxon>Metazoa</taxon>
        <taxon>Chordata</taxon>
        <taxon>Craniata</taxon>
        <taxon>Vertebrata</taxon>
        <taxon>Euteleostomi</taxon>
        <taxon>Mammalia</taxon>
        <taxon>Eutheria</taxon>
        <taxon>Laurasiatheria</taxon>
        <taxon>Artiodactyla</taxon>
        <taxon>Whippomorpha</taxon>
        <taxon>Cetacea</taxon>
        <taxon>Mysticeti</taxon>
        <taxon>Eschrichtiidae</taxon>
        <taxon>Eschrichtius</taxon>
    </lineage>
</organism>
<proteinExistence type="predicted"/>
<comment type="caution">
    <text evidence="1">The sequence shown here is derived from an EMBL/GenBank/DDBJ whole genome shotgun (WGS) entry which is preliminary data.</text>
</comment>
<sequence length="132" mass="13695">MGAASLGGIPHLACISAGAQPLDAGPCVLVAGNRAAFSHVVTCDRQPTVQAHWGKQQAVRESRGLVCVFEPPVPGKWSVSEFCLSAGSVPGRCPVLSNCGTAAQQERRKGQTHPDESTVCRGVMEVVMSGVV</sequence>
<accession>A0AB34G9R0</accession>
<protein>
    <submittedName>
        <fullName evidence="1">Uncharacterized protein</fullName>
    </submittedName>
</protein>
<evidence type="ECO:0000313" key="1">
    <source>
        <dbReference type="EMBL" id="KAJ8776097.1"/>
    </source>
</evidence>
<dbReference type="AlphaFoldDB" id="A0AB34G9R0"/>
<keyword evidence="2" id="KW-1185">Reference proteome</keyword>
<name>A0AB34G9R0_ESCRO</name>